<evidence type="ECO:0000313" key="2">
    <source>
        <dbReference type="Proteomes" id="UP001168357"/>
    </source>
</evidence>
<dbReference type="RefSeq" id="WP_000382696.1">
    <property type="nucleotide sequence ID" value="NZ_JARSUL010000030.1"/>
</dbReference>
<protein>
    <submittedName>
        <fullName evidence="1">Uncharacterized protein</fullName>
    </submittedName>
</protein>
<gene>
    <name evidence="1" type="ORF">FLM80_17640</name>
</gene>
<dbReference type="AlphaFoldDB" id="A0AAP4Q9E8"/>
<comment type="caution">
    <text evidence="1">The sequence shown here is derived from an EMBL/GenBank/DDBJ whole genome shotgun (WGS) entry which is preliminary data.</text>
</comment>
<evidence type="ECO:0000313" key="1">
    <source>
        <dbReference type="EMBL" id="MDN7078863.1"/>
    </source>
</evidence>
<organism evidence="1 2">
    <name type="scientific">Bacillus thuringiensis</name>
    <dbReference type="NCBI Taxonomy" id="1428"/>
    <lineage>
        <taxon>Bacteria</taxon>
        <taxon>Bacillati</taxon>
        <taxon>Bacillota</taxon>
        <taxon>Bacilli</taxon>
        <taxon>Bacillales</taxon>
        <taxon>Bacillaceae</taxon>
        <taxon>Bacillus</taxon>
        <taxon>Bacillus cereus group</taxon>
    </lineage>
</organism>
<reference evidence="1" key="1">
    <citation type="submission" date="2019-07" db="EMBL/GenBank/DDBJ databases">
        <title>Draft Genome Sequence of Bacillus thuringiensis Strain S906, an Isolate Toxic for Coleopteran and Lepidopteran.</title>
        <authorList>
            <person name="Grynberg P."/>
            <person name="Martins E.S."/>
            <person name="Queiroz P.R."/>
            <person name="Togawa R.C."/>
            <person name="Martins N.F."/>
            <person name="Praca L.B."/>
            <person name="Fiuza V."/>
            <person name="Ramos F."/>
            <person name="Silva E."/>
            <person name="Monnerat R.G."/>
        </authorList>
    </citation>
    <scope>NUCLEOTIDE SEQUENCE</scope>
    <source>
        <strain evidence="1">S906</strain>
    </source>
</reference>
<dbReference type="EMBL" id="VIGY01000019">
    <property type="protein sequence ID" value="MDN7078863.1"/>
    <property type="molecule type" value="Genomic_DNA"/>
</dbReference>
<proteinExistence type="predicted"/>
<name>A0AAP4Q9E8_BACTU</name>
<accession>A0AAP4Q9E8</accession>
<dbReference type="Proteomes" id="UP001168357">
    <property type="component" value="Unassembled WGS sequence"/>
</dbReference>
<sequence>MDVKTMKNPRHNYYNPKILVKSENSYSIIARTEFDKRLGYPFCRYSKRKDANGEFVITRCRKKVYRDKWQYIERDKCSGID</sequence>